<keyword evidence="3" id="KW-0804">Transcription</keyword>
<accession>A0A1I7MR38</accession>
<dbReference type="InterPro" id="IPR009057">
    <property type="entry name" value="Homeodomain-like_sf"/>
</dbReference>
<evidence type="ECO:0000256" key="1">
    <source>
        <dbReference type="ARBA" id="ARBA00023015"/>
    </source>
</evidence>
<dbReference type="Proteomes" id="UP000198881">
    <property type="component" value="Unassembled WGS sequence"/>
</dbReference>
<dbReference type="STRING" id="574650.SAMN04487966_110134"/>
<dbReference type="Gene3D" id="3.40.50.880">
    <property type="match status" value="1"/>
</dbReference>
<dbReference type="InterPro" id="IPR018062">
    <property type="entry name" value="HTH_AraC-typ_CS"/>
</dbReference>
<keyword evidence="6" id="KW-1185">Reference proteome</keyword>
<evidence type="ECO:0000259" key="4">
    <source>
        <dbReference type="PROSITE" id="PS01124"/>
    </source>
</evidence>
<name>A0A1I7MR38_9MICC</name>
<dbReference type="PANTHER" id="PTHR46796">
    <property type="entry name" value="HTH-TYPE TRANSCRIPTIONAL ACTIVATOR RHAS-RELATED"/>
    <property type="match status" value="1"/>
</dbReference>
<dbReference type="Pfam" id="PF12833">
    <property type="entry name" value="HTH_18"/>
    <property type="match status" value="1"/>
</dbReference>
<protein>
    <submittedName>
        <fullName evidence="5">Helix-turn-helix domain-containing protein</fullName>
    </submittedName>
</protein>
<dbReference type="SMART" id="SM00342">
    <property type="entry name" value="HTH_ARAC"/>
    <property type="match status" value="1"/>
</dbReference>
<dbReference type="EMBL" id="FPCG01000010">
    <property type="protein sequence ID" value="SFV24371.1"/>
    <property type="molecule type" value="Genomic_DNA"/>
</dbReference>
<dbReference type="GO" id="GO:0003700">
    <property type="term" value="F:DNA-binding transcription factor activity"/>
    <property type="evidence" value="ECO:0007669"/>
    <property type="project" value="InterPro"/>
</dbReference>
<evidence type="ECO:0000313" key="5">
    <source>
        <dbReference type="EMBL" id="SFV24371.1"/>
    </source>
</evidence>
<keyword evidence="2" id="KW-0238">DNA-binding</keyword>
<gene>
    <name evidence="5" type="ORF">SAMN04487966_110134</name>
</gene>
<dbReference type="InterPro" id="IPR018060">
    <property type="entry name" value="HTH_AraC"/>
</dbReference>
<organism evidence="5 6">
    <name type="scientific">Micrococcus terreus</name>
    <dbReference type="NCBI Taxonomy" id="574650"/>
    <lineage>
        <taxon>Bacteria</taxon>
        <taxon>Bacillati</taxon>
        <taxon>Actinomycetota</taxon>
        <taxon>Actinomycetes</taxon>
        <taxon>Micrococcales</taxon>
        <taxon>Micrococcaceae</taxon>
        <taxon>Micrococcus</taxon>
    </lineage>
</organism>
<dbReference type="Gene3D" id="1.10.10.60">
    <property type="entry name" value="Homeodomain-like"/>
    <property type="match status" value="1"/>
</dbReference>
<keyword evidence="1" id="KW-0805">Transcription regulation</keyword>
<dbReference type="AlphaFoldDB" id="A0A1I7MR38"/>
<reference evidence="5 6" key="1">
    <citation type="submission" date="2016-10" db="EMBL/GenBank/DDBJ databases">
        <authorList>
            <person name="de Groot N.N."/>
        </authorList>
    </citation>
    <scope>NUCLEOTIDE SEQUENCE [LARGE SCALE GENOMIC DNA]</scope>
    <source>
        <strain evidence="5 6">CGMCC 1.7054</strain>
    </source>
</reference>
<evidence type="ECO:0000256" key="3">
    <source>
        <dbReference type="ARBA" id="ARBA00023163"/>
    </source>
</evidence>
<dbReference type="PROSITE" id="PS01124">
    <property type="entry name" value="HTH_ARAC_FAMILY_2"/>
    <property type="match status" value="1"/>
</dbReference>
<evidence type="ECO:0000256" key="2">
    <source>
        <dbReference type="ARBA" id="ARBA00023125"/>
    </source>
</evidence>
<sequence>MACQTLARRYPRISVEPDVIHIRDGRFLTSAGISAGIDLALALVEEDAGAEAARSVAQELVVFMQRPGGQSQFSAALSGPLAQDSVLRELMESVQAYPAAQHTVSGMADRAGVSVRHLNRLFRAETGTTPSQWLERVRLDAARALILEGHTVTRVAQRSGFGSDETLRRAFARQLGTTPTAFRERFATMAPGARWTLD</sequence>
<dbReference type="InterPro" id="IPR029062">
    <property type="entry name" value="Class_I_gatase-like"/>
</dbReference>
<dbReference type="InterPro" id="IPR050204">
    <property type="entry name" value="AraC_XylS_family_regulators"/>
</dbReference>
<dbReference type="GO" id="GO:0043565">
    <property type="term" value="F:sequence-specific DNA binding"/>
    <property type="evidence" value="ECO:0007669"/>
    <property type="project" value="InterPro"/>
</dbReference>
<dbReference type="PANTHER" id="PTHR46796:SF6">
    <property type="entry name" value="ARAC SUBFAMILY"/>
    <property type="match status" value="1"/>
</dbReference>
<dbReference type="SUPFAM" id="SSF52317">
    <property type="entry name" value="Class I glutamine amidotransferase-like"/>
    <property type="match status" value="1"/>
</dbReference>
<feature type="domain" description="HTH araC/xylS-type" evidence="4">
    <location>
        <begin position="88"/>
        <end position="185"/>
    </location>
</feature>
<dbReference type="PROSITE" id="PS00041">
    <property type="entry name" value="HTH_ARAC_FAMILY_1"/>
    <property type="match status" value="1"/>
</dbReference>
<proteinExistence type="predicted"/>
<dbReference type="SUPFAM" id="SSF46689">
    <property type="entry name" value="Homeodomain-like"/>
    <property type="match status" value="2"/>
</dbReference>
<evidence type="ECO:0000313" key="6">
    <source>
        <dbReference type="Proteomes" id="UP000198881"/>
    </source>
</evidence>